<dbReference type="GO" id="GO:0008360">
    <property type="term" value="P:regulation of cell shape"/>
    <property type="evidence" value="ECO:0007669"/>
    <property type="project" value="UniProtKB-KW"/>
</dbReference>
<evidence type="ECO:0000256" key="2">
    <source>
        <dbReference type="ARBA" id="ARBA00013855"/>
    </source>
</evidence>
<keyword evidence="8" id="KW-1185">Reference proteome</keyword>
<dbReference type="InterPro" id="IPR042175">
    <property type="entry name" value="Cell/Rod_MreC_2"/>
</dbReference>
<dbReference type="NCBIfam" id="TIGR00219">
    <property type="entry name" value="mreC"/>
    <property type="match status" value="1"/>
</dbReference>
<evidence type="ECO:0000313" key="7">
    <source>
        <dbReference type="EMBL" id="ATY84352.1"/>
    </source>
</evidence>
<evidence type="ECO:0000256" key="4">
    <source>
        <dbReference type="ARBA" id="ARBA00032089"/>
    </source>
</evidence>
<dbReference type="Proteomes" id="UP000231932">
    <property type="component" value="Chromosome"/>
</dbReference>
<evidence type="ECO:0000259" key="6">
    <source>
        <dbReference type="Pfam" id="PF04085"/>
    </source>
</evidence>
<organism evidence="7 8">
    <name type="scientific">Kyrpidia spormannii</name>
    <dbReference type="NCBI Taxonomy" id="2055160"/>
    <lineage>
        <taxon>Bacteria</taxon>
        <taxon>Bacillati</taxon>
        <taxon>Bacillota</taxon>
        <taxon>Bacilli</taxon>
        <taxon>Bacillales</taxon>
        <taxon>Alicyclobacillaceae</taxon>
        <taxon>Kyrpidia</taxon>
    </lineage>
</organism>
<name>A0A2K8N7C4_9BACL</name>
<reference evidence="8" key="1">
    <citation type="submission" date="2017-11" db="EMBL/GenBank/DDBJ databases">
        <title>Complete Genome Sequence of Kyrpidia sp. Strain EA-1, a thermophilic, hydrogen-oxidizing Bacterium, isolated from the Azores.</title>
        <authorList>
            <person name="Reiner J.E."/>
            <person name="Lapp C.J."/>
            <person name="Bunk B."/>
            <person name="Gescher J."/>
        </authorList>
    </citation>
    <scope>NUCLEOTIDE SEQUENCE [LARGE SCALE GENOMIC DNA]</scope>
    <source>
        <strain evidence="8">EA-1</strain>
    </source>
</reference>
<dbReference type="AlphaFoldDB" id="A0A2K8N7C4"/>
<dbReference type="InterPro" id="IPR007221">
    <property type="entry name" value="MreC"/>
</dbReference>
<proteinExistence type="inferred from homology"/>
<dbReference type="PANTHER" id="PTHR34138:SF1">
    <property type="entry name" value="CELL SHAPE-DETERMINING PROTEIN MREC"/>
    <property type="match status" value="1"/>
</dbReference>
<dbReference type="Pfam" id="PF04085">
    <property type="entry name" value="MreC"/>
    <property type="match status" value="1"/>
</dbReference>
<feature type="domain" description="Rod shape-determining protein MreC beta-barrel core" evidence="6">
    <location>
        <begin position="129"/>
        <end position="283"/>
    </location>
</feature>
<dbReference type="InterPro" id="IPR042177">
    <property type="entry name" value="Cell/Rod_1"/>
</dbReference>
<gene>
    <name evidence="7" type="primary">mreC</name>
    <name evidence="7" type="ORF">CVV65_04810</name>
</gene>
<evidence type="ECO:0000313" key="8">
    <source>
        <dbReference type="Proteomes" id="UP000231932"/>
    </source>
</evidence>
<evidence type="ECO:0000256" key="3">
    <source>
        <dbReference type="ARBA" id="ARBA00022960"/>
    </source>
</evidence>
<comment type="function">
    <text evidence="5">Involved in formation and maintenance of cell shape.</text>
</comment>
<dbReference type="GO" id="GO:0005886">
    <property type="term" value="C:plasma membrane"/>
    <property type="evidence" value="ECO:0007669"/>
    <property type="project" value="TreeGrafter"/>
</dbReference>
<evidence type="ECO:0000256" key="5">
    <source>
        <dbReference type="PIRNR" id="PIRNR038471"/>
    </source>
</evidence>
<dbReference type="Gene3D" id="2.40.10.350">
    <property type="entry name" value="Rod shape-determining protein MreC, domain 2"/>
    <property type="match status" value="1"/>
</dbReference>
<dbReference type="Gene3D" id="2.40.10.340">
    <property type="entry name" value="Rod shape-determining protein MreC, domain 1"/>
    <property type="match status" value="1"/>
</dbReference>
<dbReference type="PANTHER" id="PTHR34138">
    <property type="entry name" value="CELL SHAPE-DETERMINING PROTEIN MREC"/>
    <property type="match status" value="1"/>
</dbReference>
<accession>A0A2K8N7C4</accession>
<comment type="similarity">
    <text evidence="1 5">Belongs to the MreC family.</text>
</comment>
<evidence type="ECO:0000256" key="1">
    <source>
        <dbReference type="ARBA" id="ARBA00009369"/>
    </source>
</evidence>
<dbReference type="PIRSF" id="PIRSF038471">
    <property type="entry name" value="MreC"/>
    <property type="match status" value="1"/>
</dbReference>
<sequence>MKGGSRLYHKVVRRRMAAAGGLLVVAAGLFVATAGERTSVTWPERVIGDAVAAVQGWLYRPAGAIGEFFGNLRDLQNVYEENAVLKASLHNYFALQAQVNDLETENERLRKIAGLMQSPRGKTLIPANVVDRQPDLWHDILTIDVGSAQGVQKDMAVVTADNALVGRVWAVHDHSAVVQLLTDTSRQPVGISALILGVGPTPPLGIINKVSPDQRTVQMTSIGMDYDIKPGLTVETSGYGGLFPKGLIVGTVSSVMRGEDGMTKTAIVRPLANLDNLQEVFVVRRNGG</sequence>
<keyword evidence="3 5" id="KW-0133">Cell shape</keyword>
<dbReference type="InterPro" id="IPR055342">
    <property type="entry name" value="MreC_beta-barrel_core"/>
</dbReference>
<protein>
    <recommendedName>
        <fullName evidence="2 5">Cell shape-determining protein MreC</fullName>
    </recommendedName>
    <alternativeName>
        <fullName evidence="4 5">Cell shape protein MreC</fullName>
    </alternativeName>
</protein>
<dbReference type="KEGG" id="kyr:CVV65_04810"/>
<dbReference type="EMBL" id="CP024955">
    <property type="protein sequence ID" value="ATY84352.1"/>
    <property type="molecule type" value="Genomic_DNA"/>
</dbReference>